<gene>
    <name evidence="1" type="ORF">MANES_05G119800</name>
</gene>
<organism evidence="1">
    <name type="scientific">Manihot esculenta</name>
    <name type="common">Cassava</name>
    <name type="synonym">Jatropha manihot</name>
    <dbReference type="NCBI Taxonomy" id="3983"/>
    <lineage>
        <taxon>Eukaryota</taxon>
        <taxon>Viridiplantae</taxon>
        <taxon>Streptophyta</taxon>
        <taxon>Embryophyta</taxon>
        <taxon>Tracheophyta</taxon>
        <taxon>Spermatophyta</taxon>
        <taxon>Magnoliopsida</taxon>
        <taxon>eudicotyledons</taxon>
        <taxon>Gunneridae</taxon>
        <taxon>Pentapetalae</taxon>
        <taxon>rosids</taxon>
        <taxon>fabids</taxon>
        <taxon>Malpighiales</taxon>
        <taxon>Euphorbiaceae</taxon>
        <taxon>Crotonoideae</taxon>
        <taxon>Manihoteae</taxon>
        <taxon>Manihot</taxon>
    </lineage>
</organism>
<reference evidence="1" key="1">
    <citation type="submission" date="2016-02" db="EMBL/GenBank/DDBJ databases">
        <title>WGS assembly of Manihot esculenta.</title>
        <authorList>
            <person name="Bredeson J.V."/>
            <person name="Prochnik S.E."/>
            <person name="Lyons J.B."/>
            <person name="Schmutz J."/>
            <person name="Grimwood J."/>
            <person name="Vrebalov J."/>
            <person name="Bart R.S."/>
            <person name="Amuge T."/>
            <person name="Ferguson M.E."/>
            <person name="Green R."/>
            <person name="Putnam N."/>
            <person name="Stites J."/>
            <person name="Rounsley S."/>
            <person name="Rokhsar D.S."/>
        </authorList>
    </citation>
    <scope>NUCLEOTIDE SEQUENCE [LARGE SCALE GENOMIC DNA]</scope>
    <source>
        <tissue evidence="1">Leaf</tissue>
    </source>
</reference>
<dbReference type="EMBL" id="CM004391">
    <property type="protein sequence ID" value="OAY50241.1"/>
    <property type="molecule type" value="Genomic_DNA"/>
</dbReference>
<proteinExistence type="predicted"/>
<accession>A0A2C9VXN0</accession>
<dbReference type="AlphaFoldDB" id="A0A2C9VXN0"/>
<name>A0A2C9VXN0_MANES</name>
<evidence type="ECO:0000313" key="1">
    <source>
        <dbReference type="EMBL" id="OAY50241.1"/>
    </source>
</evidence>
<protein>
    <submittedName>
        <fullName evidence="1">Uncharacterized protein</fullName>
    </submittedName>
</protein>
<sequence length="52" mass="6123">MDSIFFMLKWWPGGRYEGRSKPQMLWREVVSKDLLALFLVECGINVWLTSTS</sequence>